<evidence type="ECO:0000313" key="8">
    <source>
        <dbReference type="Proteomes" id="UP000436911"/>
    </source>
</evidence>
<protein>
    <submittedName>
        <fullName evidence="5">MarR family transcriptional regulator</fullName>
    </submittedName>
</protein>
<dbReference type="PANTHER" id="PTHR33164:SF104">
    <property type="entry name" value="TRANSCRIPTIONAL REGULATORY PROTEIN"/>
    <property type="match status" value="1"/>
</dbReference>
<evidence type="ECO:0000256" key="2">
    <source>
        <dbReference type="ARBA" id="ARBA00023125"/>
    </source>
</evidence>
<proteinExistence type="predicted"/>
<dbReference type="EMBL" id="WPHU01000001">
    <property type="protein sequence ID" value="MVA54776.1"/>
    <property type="molecule type" value="Genomic_DNA"/>
</dbReference>
<evidence type="ECO:0000313" key="10">
    <source>
        <dbReference type="Proteomes" id="UP000477951"/>
    </source>
</evidence>
<dbReference type="Proteomes" id="UP000477951">
    <property type="component" value="Unassembled WGS sequence"/>
</dbReference>
<dbReference type="InterPro" id="IPR039422">
    <property type="entry name" value="MarR/SlyA-like"/>
</dbReference>
<dbReference type="GO" id="GO:0003677">
    <property type="term" value="F:DNA binding"/>
    <property type="evidence" value="ECO:0007669"/>
    <property type="project" value="UniProtKB-KW"/>
</dbReference>
<dbReference type="Proteomes" id="UP000440716">
    <property type="component" value="Unassembled WGS sequence"/>
</dbReference>
<gene>
    <name evidence="5" type="ORF">DXT89_04035</name>
    <name evidence="7" type="ORF">GOZ88_01500</name>
    <name evidence="6" type="ORF">GOZ90_12265</name>
</gene>
<keyword evidence="1" id="KW-0805">Transcription regulation</keyword>
<reference evidence="5 8" key="1">
    <citation type="submission" date="2018-08" db="EMBL/GenBank/DDBJ databases">
        <title>Genome sequencing of Agrobacterium vitis strain ICMP 10754.</title>
        <authorList>
            <person name="Visnovsky S.B."/>
            <person name="Pitman A.R."/>
        </authorList>
    </citation>
    <scope>NUCLEOTIDE SEQUENCE [LARGE SCALE GENOMIC DNA]</scope>
    <source>
        <strain evidence="5 8">ICMP 10754</strain>
    </source>
</reference>
<dbReference type="InterPro" id="IPR023187">
    <property type="entry name" value="Tscrpt_reg_MarR-type_CS"/>
</dbReference>
<organism evidence="5 8">
    <name type="scientific">Agrobacterium vitis</name>
    <name type="common">Rhizobium vitis</name>
    <dbReference type="NCBI Taxonomy" id="373"/>
    <lineage>
        <taxon>Bacteria</taxon>
        <taxon>Pseudomonadati</taxon>
        <taxon>Pseudomonadota</taxon>
        <taxon>Alphaproteobacteria</taxon>
        <taxon>Hyphomicrobiales</taxon>
        <taxon>Rhizobiaceae</taxon>
        <taxon>Rhizobium/Agrobacterium group</taxon>
        <taxon>Agrobacterium</taxon>
    </lineage>
</organism>
<evidence type="ECO:0000256" key="3">
    <source>
        <dbReference type="ARBA" id="ARBA00023163"/>
    </source>
</evidence>
<dbReference type="GeneID" id="60680500"/>
<dbReference type="Proteomes" id="UP000436911">
    <property type="component" value="Unassembled WGS sequence"/>
</dbReference>
<evidence type="ECO:0000259" key="4">
    <source>
        <dbReference type="PROSITE" id="PS50995"/>
    </source>
</evidence>
<evidence type="ECO:0000313" key="6">
    <source>
        <dbReference type="EMBL" id="MUZ73453.1"/>
    </source>
</evidence>
<keyword evidence="2" id="KW-0238">DNA-binding</keyword>
<dbReference type="EMBL" id="WPHR01000008">
    <property type="protein sequence ID" value="MUZ73453.1"/>
    <property type="molecule type" value="Genomic_DNA"/>
</dbReference>
<dbReference type="GO" id="GO:0006950">
    <property type="term" value="P:response to stress"/>
    <property type="evidence" value="ECO:0007669"/>
    <property type="project" value="TreeGrafter"/>
</dbReference>
<dbReference type="PROSITE" id="PS50995">
    <property type="entry name" value="HTH_MARR_2"/>
    <property type="match status" value="1"/>
</dbReference>
<dbReference type="Pfam" id="PF01047">
    <property type="entry name" value="MarR"/>
    <property type="match status" value="1"/>
</dbReference>
<reference evidence="9 10" key="2">
    <citation type="submission" date="2019-12" db="EMBL/GenBank/DDBJ databases">
        <title>Whole-genome sequencing of Allorhizobium vitis.</title>
        <authorList>
            <person name="Gan H.M."/>
            <person name="Szegedi E."/>
            <person name="Burr T."/>
            <person name="Savka M.A."/>
        </authorList>
    </citation>
    <scope>NUCLEOTIDE SEQUENCE [LARGE SCALE GENOMIC DNA]</scope>
    <source>
        <strain evidence="7 9">CG415</strain>
        <strain evidence="6 10">CG516</strain>
    </source>
</reference>
<dbReference type="SUPFAM" id="SSF46785">
    <property type="entry name" value="Winged helix' DNA-binding domain"/>
    <property type="match status" value="1"/>
</dbReference>
<dbReference type="InterPro" id="IPR000835">
    <property type="entry name" value="HTH_MarR-typ"/>
</dbReference>
<accession>A0A120DBW5</accession>
<dbReference type="InterPro" id="IPR036390">
    <property type="entry name" value="WH_DNA-bd_sf"/>
</dbReference>
<comment type="caution">
    <text evidence="5">The sequence shown here is derived from an EMBL/GenBank/DDBJ whole genome shotgun (WGS) entry which is preliminary data.</text>
</comment>
<dbReference type="InterPro" id="IPR036388">
    <property type="entry name" value="WH-like_DNA-bd_sf"/>
</dbReference>
<name>A0A120DBW5_AGRVI</name>
<evidence type="ECO:0000313" key="5">
    <source>
        <dbReference type="EMBL" id="KAA3529940.1"/>
    </source>
</evidence>
<dbReference type="SMART" id="SM00347">
    <property type="entry name" value="HTH_MARR"/>
    <property type="match status" value="1"/>
</dbReference>
<feature type="domain" description="HTH marR-type" evidence="4">
    <location>
        <begin position="29"/>
        <end position="163"/>
    </location>
</feature>
<dbReference type="RefSeq" id="WP_060717222.1">
    <property type="nucleotide sequence ID" value="NZ_AP023269.1"/>
</dbReference>
<dbReference type="PRINTS" id="PR00598">
    <property type="entry name" value="HTHMARR"/>
</dbReference>
<evidence type="ECO:0000313" key="9">
    <source>
        <dbReference type="Proteomes" id="UP000440716"/>
    </source>
</evidence>
<dbReference type="GO" id="GO:0003700">
    <property type="term" value="F:DNA-binding transcription factor activity"/>
    <property type="evidence" value="ECO:0007669"/>
    <property type="project" value="InterPro"/>
</dbReference>
<evidence type="ECO:0000256" key="1">
    <source>
        <dbReference type="ARBA" id="ARBA00023015"/>
    </source>
</evidence>
<dbReference type="EMBL" id="QUSG01000002">
    <property type="protein sequence ID" value="KAA3529940.1"/>
    <property type="molecule type" value="Genomic_DNA"/>
</dbReference>
<keyword evidence="3" id="KW-0804">Transcription</keyword>
<dbReference type="OrthoDB" id="32523at2"/>
<dbReference type="PANTHER" id="PTHR33164">
    <property type="entry name" value="TRANSCRIPTIONAL REGULATOR, MARR FAMILY"/>
    <property type="match status" value="1"/>
</dbReference>
<evidence type="ECO:0000313" key="7">
    <source>
        <dbReference type="EMBL" id="MVA54776.1"/>
    </source>
</evidence>
<dbReference type="PROSITE" id="PS01117">
    <property type="entry name" value="HTH_MARR_1"/>
    <property type="match status" value="1"/>
</dbReference>
<dbReference type="Gene3D" id="1.10.10.10">
    <property type="entry name" value="Winged helix-like DNA-binding domain superfamily/Winged helix DNA-binding domain"/>
    <property type="match status" value="1"/>
</dbReference>
<dbReference type="AlphaFoldDB" id="A0A120DBW5"/>
<sequence>MPQAEGLFSDLISQWEEDFPGEDSSPIAIAMRLRHLYLLDQASLEEVLVAFDIGIGEVDVLTHLRHQSPPYRLRPSDLAELCMVTTGAITGRITRLEDKGFVERVPSLSDKRTVYVQMTESGEKLLRETRVQVARSSHFLDGIRSLSAPERARLDRLLAKLIQVL</sequence>